<protein>
    <submittedName>
        <fullName evidence="1">Uncharacterized protein</fullName>
    </submittedName>
</protein>
<sequence>MADSGFVLEVHHGGYFVGLPKLYLSGKVDFIRNVDSDLMSYFEVLDLVKGYCEEEEDSESDKDGSECRKRSVNLSDIEYFANGDKIVDCTALVSKESAIRNLEVGDGSGGSGTGQRTVDNIVIDVDEVENDDLNTPMQSLDGNHTIEFTEFF</sequence>
<keyword evidence="2" id="KW-1185">Reference proteome</keyword>
<accession>A0ACC0NNZ3</accession>
<reference evidence="1" key="1">
    <citation type="submission" date="2022-02" db="EMBL/GenBank/DDBJ databases">
        <title>Plant Genome Project.</title>
        <authorList>
            <person name="Zhang R.-G."/>
        </authorList>
    </citation>
    <scope>NUCLEOTIDE SEQUENCE</scope>
    <source>
        <strain evidence="1">AT1</strain>
    </source>
</reference>
<evidence type="ECO:0000313" key="2">
    <source>
        <dbReference type="Proteomes" id="UP001062846"/>
    </source>
</evidence>
<name>A0ACC0NNZ3_RHOML</name>
<proteinExistence type="predicted"/>
<dbReference type="Proteomes" id="UP001062846">
    <property type="component" value="Chromosome 5"/>
</dbReference>
<comment type="caution">
    <text evidence="1">The sequence shown here is derived from an EMBL/GenBank/DDBJ whole genome shotgun (WGS) entry which is preliminary data.</text>
</comment>
<organism evidence="1 2">
    <name type="scientific">Rhododendron molle</name>
    <name type="common">Chinese azalea</name>
    <name type="synonym">Azalea mollis</name>
    <dbReference type="NCBI Taxonomy" id="49168"/>
    <lineage>
        <taxon>Eukaryota</taxon>
        <taxon>Viridiplantae</taxon>
        <taxon>Streptophyta</taxon>
        <taxon>Embryophyta</taxon>
        <taxon>Tracheophyta</taxon>
        <taxon>Spermatophyta</taxon>
        <taxon>Magnoliopsida</taxon>
        <taxon>eudicotyledons</taxon>
        <taxon>Gunneridae</taxon>
        <taxon>Pentapetalae</taxon>
        <taxon>asterids</taxon>
        <taxon>Ericales</taxon>
        <taxon>Ericaceae</taxon>
        <taxon>Ericoideae</taxon>
        <taxon>Rhodoreae</taxon>
        <taxon>Rhododendron</taxon>
    </lineage>
</organism>
<dbReference type="EMBL" id="CM046392">
    <property type="protein sequence ID" value="KAI8554701.1"/>
    <property type="molecule type" value="Genomic_DNA"/>
</dbReference>
<gene>
    <name evidence="1" type="ORF">RHMOL_Rhmol05G0118800</name>
</gene>
<evidence type="ECO:0000313" key="1">
    <source>
        <dbReference type="EMBL" id="KAI8554701.1"/>
    </source>
</evidence>